<dbReference type="SMART" id="SM00448">
    <property type="entry name" value="REC"/>
    <property type="match status" value="1"/>
</dbReference>
<feature type="modified residue" description="4-aspartylphosphate" evidence="8">
    <location>
        <position position="54"/>
    </location>
</feature>
<dbReference type="InterPro" id="IPR041522">
    <property type="entry name" value="CdaR_GGDEF"/>
</dbReference>
<keyword evidence="12" id="KW-1185">Reference proteome</keyword>
<evidence type="ECO:0000256" key="6">
    <source>
        <dbReference type="ARBA" id="ARBA00023125"/>
    </source>
</evidence>
<keyword evidence="6 11" id="KW-0238">DNA-binding</keyword>
<dbReference type="PROSITE" id="PS00041">
    <property type="entry name" value="HTH_ARAC_FAMILY_1"/>
    <property type="match status" value="1"/>
</dbReference>
<evidence type="ECO:0000259" key="9">
    <source>
        <dbReference type="PROSITE" id="PS01124"/>
    </source>
</evidence>
<dbReference type="SMART" id="SM00342">
    <property type="entry name" value="HTH_ARAC"/>
    <property type="match status" value="1"/>
</dbReference>
<evidence type="ECO:0000256" key="1">
    <source>
        <dbReference type="ARBA" id="ARBA00004496"/>
    </source>
</evidence>
<name>A0A920CIH6_9BACL</name>
<dbReference type="PANTHER" id="PTHR42713">
    <property type="entry name" value="HISTIDINE KINASE-RELATED"/>
    <property type="match status" value="1"/>
</dbReference>
<evidence type="ECO:0000256" key="3">
    <source>
        <dbReference type="ARBA" id="ARBA00022553"/>
    </source>
</evidence>
<dbReference type="Proteomes" id="UP000681162">
    <property type="component" value="Unassembled WGS sequence"/>
</dbReference>
<dbReference type="AlphaFoldDB" id="A0A920CIH6"/>
<dbReference type="PANTHER" id="PTHR42713:SF3">
    <property type="entry name" value="TRANSCRIPTIONAL REGULATORY PROTEIN HPTR"/>
    <property type="match status" value="1"/>
</dbReference>
<dbReference type="InterPro" id="IPR051552">
    <property type="entry name" value="HptR"/>
</dbReference>
<keyword evidence="4" id="KW-0902">Two-component regulatory system</keyword>
<comment type="subcellular location">
    <subcellularLocation>
        <location evidence="1">Cytoplasm</location>
    </subcellularLocation>
</comment>
<feature type="domain" description="HTH araC/xylS-type" evidence="9">
    <location>
        <begin position="435"/>
        <end position="531"/>
    </location>
</feature>
<evidence type="ECO:0000256" key="2">
    <source>
        <dbReference type="ARBA" id="ARBA00022490"/>
    </source>
</evidence>
<dbReference type="RefSeq" id="WP_212940071.1">
    <property type="nucleotide sequence ID" value="NZ_BORR01000009.1"/>
</dbReference>
<dbReference type="CDD" id="cd17536">
    <property type="entry name" value="REC_YesN-like"/>
    <property type="match status" value="1"/>
</dbReference>
<sequence>MNLLIAEDEIRILNSLANNIPWEQHGIEVVGLAGNGKEALDIAERRMPDIVLLDIEMPEIDGLTLADMLLERAPQTKIIILSGHDDFKYAQRAIGLGVMNYLLKPAGEEEILHSVLELAEGIRRELSEKHSLSELKRMWSSRLPQLQEDFLRHLISNRYAEWELSKHSAELNLELRKDAAYAVAVCDIDPLTEAEKRFSAADMPLLRFSLLSIAKEFVPVGECRVFSDDSGAIVLLFSGQPEESEGALTSRVNTRVTRLLSAVKECLKLTASAGMGMVGGLGDIPQSYQQAGIALRERAVYGHEIAIPYLEVRGTERPVLTDSAFEKQLEVAICTGEGTQAQKLIAGYIDEAFAAADSSGLVYEHLLYLSGAFTRIILSQGWSMKKVLAEDYAYFLSIQNLVSKRQIMEWAKRVTTHIASYLEIERKNSSHRIVKRLLEIVEGRLDEDLSLHSLAELLYVNSSYLSRLFKKETGDSFSAYVLARRMERAKELLLGEAKVYDAAHAVGYRDISYFAKVFRKYWGVAPSELKK</sequence>
<dbReference type="Pfam" id="PF00072">
    <property type="entry name" value="Response_reg"/>
    <property type="match status" value="1"/>
</dbReference>
<evidence type="ECO:0000256" key="5">
    <source>
        <dbReference type="ARBA" id="ARBA00023015"/>
    </source>
</evidence>
<evidence type="ECO:0000313" key="12">
    <source>
        <dbReference type="Proteomes" id="UP000681162"/>
    </source>
</evidence>
<organism evidence="11 12">
    <name type="scientific">Paenibacillus antibioticophila</name>
    <dbReference type="NCBI Taxonomy" id="1274374"/>
    <lineage>
        <taxon>Bacteria</taxon>
        <taxon>Bacillati</taxon>
        <taxon>Bacillota</taxon>
        <taxon>Bacilli</taxon>
        <taxon>Bacillales</taxon>
        <taxon>Paenibacillaceae</taxon>
        <taxon>Paenibacillus</taxon>
    </lineage>
</organism>
<keyword evidence="2" id="KW-0963">Cytoplasm</keyword>
<dbReference type="InterPro" id="IPR001789">
    <property type="entry name" value="Sig_transdc_resp-reg_receiver"/>
</dbReference>
<dbReference type="PROSITE" id="PS01124">
    <property type="entry name" value="HTH_ARAC_FAMILY_2"/>
    <property type="match status" value="1"/>
</dbReference>
<evidence type="ECO:0000256" key="8">
    <source>
        <dbReference type="PROSITE-ProRule" id="PRU00169"/>
    </source>
</evidence>
<keyword evidence="5" id="KW-0805">Transcription regulation</keyword>
<dbReference type="InterPro" id="IPR020449">
    <property type="entry name" value="Tscrpt_reg_AraC-type_HTH"/>
</dbReference>
<dbReference type="Pfam" id="PF12833">
    <property type="entry name" value="HTH_18"/>
    <property type="match status" value="1"/>
</dbReference>
<keyword evidence="7" id="KW-0804">Transcription</keyword>
<proteinExistence type="predicted"/>
<evidence type="ECO:0000313" key="11">
    <source>
        <dbReference type="EMBL" id="GIO37842.1"/>
    </source>
</evidence>
<dbReference type="GO" id="GO:0003700">
    <property type="term" value="F:DNA-binding transcription factor activity"/>
    <property type="evidence" value="ECO:0007669"/>
    <property type="project" value="InterPro"/>
</dbReference>
<evidence type="ECO:0000256" key="7">
    <source>
        <dbReference type="ARBA" id="ARBA00023163"/>
    </source>
</evidence>
<dbReference type="InterPro" id="IPR018060">
    <property type="entry name" value="HTH_AraC"/>
</dbReference>
<dbReference type="GO" id="GO:0000160">
    <property type="term" value="P:phosphorelay signal transduction system"/>
    <property type="evidence" value="ECO:0007669"/>
    <property type="project" value="UniProtKB-KW"/>
</dbReference>
<dbReference type="GO" id="GO:0043565">
    <property type="term" value="F:sequence-specific DNA binding"/>
    <property type="evidence" value="ECO:0007669"/>
    <property type="project" value="InterPro"/>
</dbReference>
<protein>
    <submittedName>
        <fullName evidence="11">DNA-binding response regulator</fullName>
    </submittedName>
</protein>
<dbReference type="SUPFAM" id="SSF52172">
    <property type="entry name" value="CheY-like"/>
    <property type="match status" value="1"/>
</dbReference>
<dbReference type="Pfam" id="PF17853">
    <property type="entry name" value="GGDEF_2"/>
    <property type="match status" value="1"/>
</dbReference>
<dbReference type="GO" id="GO:0005737">
    <property type="term" value="C:cytoplasm"/>
    <property type="evidence" value="ECO:0007669"/>
    <property type="project" value="UniProtKB-SubCell"/>
</dbReference>
<dbReference type="PROSITE" id="PS50110">
    <property type="entry name" value="RESPONSE_REGULATORY"/>
    <property type="match status" value="1"/>
</dbReference>
<feature type="domain" description="Response regulatory" evidence="10">
    <location>
        <begin position="2"/>
        <end position="119"/>
    </location>
</feature>
<accession>A0A920CIH6</accession>
<gene>
    <name evidence="11" type="ORF">J41TS12_27030</name>
</gene>
<dbReference type="Gene3D" id="1.10.10.60">
    <property type="entry name" value="Homeodomain-like"/>
    <property type="match status" value="2"/>
</dbReference>
<evidence type="ECO:0000259" key="10">
    <source>
        <dbReference type="PROSITE" id="PS50110"/>
    </source>
</evidence>
<dbReference type="EMBL" id="BORR01000009">
    <property type="protein sequence ID" value="GIO37842.1"/>
    <property type="molecule type" value="Genomic_DNA"/>
</dbReference>
<evidence type="ECO:0000256" key="4">
    <source>
        <dbReference type="ARBA" id="ARBA00023012"/>
    </source>
</evidence>
<dbReference type="SUPFAM" id="SSF46689">
    <property type="entry name" value="Homeodomain-like"/>
    <property type="match status" value="2"/>
</dbReference>
<reference evidence="11 12" key="1">
    <citation type="submission" date="2021-03" db="EMBL/GenBank/DDBJ databases">
        <title>Antimicrobial resistance genes in bacteria isolated from Japanese honey, and their potential for conferring macrolide and lincosamide resistance in the American foulbrood pathogen Paenibacillus larvae.</title>
        <authorList>
            <person name="Okamoto M."/>
            <person name="Kumagai M."/>
            <person name="Kanamori H."/>
            <person name="Takamatsu D."/>
        </authorList>
    </citation>
    <scope>NUCLEOTIDE SEQUENCE [LARGE SCALE GENOMIC DNA]</scope>
    <source>
        <strain evidence="11 12">J41TS12</strain>
    </source>
</reference>
<comment type="caution">
    <text evidence="11">The sequence shown here is derived from an EMBL/GenBank/DDBJ whole genome shotgun (WGS) entry which is preliminary data.</text>
</comment>
<dbReference type="Gene3D" id="3.40.50.2300">
    <property type="match status" value="1"/>
</dbReference>
<dbReference type="PRINTS" id="PR00032">
    <property type="entry name" value="HTHARAC"/>
</dbReference>
<dbReference type="InterPro" id="IPR018062">
    <property type="entry name" value="HTH_AraC-typ_CS"/>
</dbReference>
<dbReference type="InterPro" id="IPR011006">
    <property type="entry name" value="CheY-like_superfamily"/>
</dbReference>
<dbReference type="InterPro" id="IPR009057">
    <property type="entry name" value="Homeodomain-like_sf"/>
</dbReference>
<keyword evidence="3 8" id="KW-0597">Phosphoprotein</keyword>